<evidence type="ECO:0000256" key="1">
    <source>
        <dbReference type="SAM" id="SignalP"/>
    </source>
</evidence>
<name>A0A444Z870_ARAHY</name>
<keyword evidence="3" id="KW-1185">Reference proteome</keyword>
<proteinExistence type="predicted"/>
<keyword evidence="1" id="KW-0732">Signal</keyword>
<feature type="signal peptide" evidence="1">
    <location>
        <begin position="1"/>
        <end position="22"/>
    </location>
</feature>
<dbReference type="Proteomes" id="UP000289738">
    <property type="component" value="Chromosome B05"/>
</dbReference>
<comment type="caution">
    <text evidence="2">The sequence shown here is derived from an EMBL/GenBank/DDBJ whole genome shotgun (WGS) entry which is preliminary data.</text>
</comment>
<reference evidence="2 3" key="1">
    <citation type="submission" date="2019-01" db="EMBL/GenBank/DDBJ databases">
        <title>Sequencing of cultivated peanut Arachis hypogaea provides insights into genome evolution and oil improvement.</title>
        <authorList>
            <person name="Chen X."/>
        </authorList>
    </citation>
    <scope>NUCLEOTIDE SEQUENCE [LARGE SCALE GENOMIC DNA]</scope>
    <source>
        <strain evidence="3">cv. Fuhuasheng</strain>
        <tissue evidence="2">Leaves</tissue>
    </source>
</reference>
<feature type="chain" id="PRO_5019242952" description="Secreted protein" evidence="1">
    <location>
        <begin position="23"/>
        <end position="105"/>
    </location>
</feature>
<accession>A0A444Z870</accession>
<gene>
    <name evidence="2" type="ORF">Ahy_B05g078833</name>
</gene>
<evidence type="ECO:0000313" key="3">
    <source>
        <dbReference type="Proteomes" id="UP000289738"/>
    </source>
</evidence>
<organism evidence="2 3">
    <name type="scientific">Arachis hypogaea</name>
    <name type="common">Peanut</name>
    <dbReference type="NCBI Taxonomy" id="3818"/>
    <lineage>
        <taxon>Eukaryota</taxon>
        <taxon>Viridiplantae</taxon>
        <taxon>Streptophyta</taxon>
        <taxon>Embryophyta</taxon>
        <taxon>Tracheophyta</taxon>
        <taxon>Spermatophyta</taxon>
        <taxon>Magnoliopsida</taxon>
        <taxon>eudicotyledons</taxon>
        <taxon>Gunneridae</taxon>
        <taxon>Pentapetalae</taxon>
        <taxon>rosids</taxon>
        <taxon>fabids</taxon>
        <taxon>Fabales</taxon>
        <taxon>Fabaceae</taxon>
        <taxon>Papilionoideae</taxon>
        <taxon>50 kb inversion clade</taxon>
        <taxon>dalbergioids sensu lato</taxon>
        <taxon>Dalbergieae</taxon>
        <taxon>Pterocarpus clade</taxon>
        <taxon>Arachis</taxon>
    </lineage>
</organism>
<dbReference type="AlphaFoldDB" id="A0A444Z870"/>
<dbReference type="EMBL" id="SDMP01000015">
    <property type="protein sequence ID" value="RYR10369.1"/>
    <property type="molecule type" value="Genomic_DNA"/>
</dbReference>
<sequence length="105" mass="12073">MSLRMWRFSLGCLSMEMLLVVALQSLKNGFMRGFGCCQQMRPRILFAYTHVPISQCCYPLSYLGTRVQTGFIFDGCPLWRTLTTWGVIVGGPPRWYGYIDAYVGW</sequence>
<evidence type="ECO:0008006" key="4">
    <source>
        <dbReference type="Google" id="ProtNLM"/>
    </source>
</evidence>
<evidence type="ECO:0000313" key="2">
    <source>
        <dbReference type="EMBL" id="RYR10369.1"/>
    </source>
</evidence>
<protein>
    <recommendedName>
        <fullName evidence="4">Secreted protein</fullName>
    </recommendedName>
</protein>